<sequence length="86" mass="9630">MQCCSTNLVKIPVKFADAFCFGLFLYVAGAYAKIGLDMQLIEIITGFNLRHSFSSSFDSSNIDQSSDNFVNNQQMSFEREVGLRSD</sequence>
<comment type="caution">
    <text evidence="3">The sequence shown here is derived from an EMBL/GenBank/DDBJ whole genome shotgun (WGS) entry which is preliminary data.</text>
</comment>
<dbReference type="AlphaFoldDB" id="E7FRF4"/>
<accession>E7FRF4</accession>
<name>E7FRF4_9LACO</name>
<feature type="region of interest" description="Disordered" evidence="1">
    <location>
        <begin position="64"/>
        <end position="86"/>
    </location>
</feature>
<reference evidence="3 4" key="1">
    <citation type="submission" date="2011-01" db="EMBL/GenBank/DDBJ databases">
        <authorList>
            <person name="Muzny D."/>
            <person name="Qin X."/>
            <person name="Buhay C."/>
            <person name="Dugan-Rocha S."/>
            <person name="Ding Y."/>
            <person name="Chen G."/>
            <person name="Hawes A."/>
            <person name="Holder M."/>
            <person name="Jhangiani S."/>
            <person name="Johnson A."/>
            <person name="Khan Z."/>
            <person name="Li Z."/>
            <person name="Liu W."/>
            <person name="Liu X."/>
            <person name="Perez L."/>
            <person name="Shen H."/>
            <person name="Wang Q."/>
            <person name="Watt J."/>
            <person name="Xi L."/>
            <person name="Xin Y."/>
            <person name="Zhou J."/>
            <person name="Deng J."/>
            <person name="Jiang H."/>
            <person name="Liu Y."/>
            <person name="Qu J."/>
            <person name="Song X.-Z."/>
            <person name="Zhang L."/>
            <person name="Villasana D."/>
            <person name="Johnson A."/>
            <person name="Liu J."/>
            <person name="Liyanage D."/>
            <person name="Lorensuhewa L."/>
            <person name="Robinson T."/>
            <person name="Song A."/>
            <person name="Song B.-B."/>
            <person name="Dinh H."/>
            <person name="Thornton R."/>
            <person name="Coyle M."/>
            <person name="Francisco L."/>
            <person name="Jackson L."/>
            <person name="Javaid M."/>
            <person name="Korchina V."/>
            <person name="Kovar C."/>
            <person name="Mata R."/>
            <person name="Mathew T."/>
            <person name="Ngo R."/>
            <person name="Nguyen L."/>
            <person name="Nguyen N."/>
            <person name="Okwuonu G."/>
            <person name="Ongeri F."/>
            <person name="Pham C."/>
            <person name="Simmons D."/>
            <person name="Wilczek-Boney K."/>
            <person name="Hale W."/>
            <person name="Jakkamsetti A."/>
            <person name="Pham P."/>
            <person name="Ruth R."/>
            <person name="San Lucas F."/>
            <person name="Warren J."/>
            <person name="Zhang J."/>
            <person name="Zhao Z."/>
            <person name="Zhou C."/>
            <person name="Zhu D."/>
            <person name="Lee S."/>
            <person name="Bess C."/>
            <person name="Blankenburg K."/>
            <person name="Forbes L."/>
            <person name="Fu Q."/>
            <person name="Gubbala S."/>
            <person name="Hirani K."/>
            <person name="Jayaseelan J.C."/>
            <person name="Lara F."/>
            <person name="Munidasa M."/>
            <person name="Palculict T."/>
            <person name="Patil S."/>
            <person name="Pu L.-L."/>
            <person name="Saada N."/>
            <person name="Tang L."/>
            <person name="Weissenberger G."/>
            <person name="Zhu Y."/>
            <person name="Hemphill L."/>
            <person name="Shang Y."/>
            <person name="Youmans B."/>
            <person name="Ayvaz T."/>
            <person name="Ross M."/>
            <person name="Santibanez J."/>
            <person name="Aqrawi P."/>
            <person name="Gross S."/>
            <person name="Joshi V."/>
            <person name="Fowler G."/>
            <person name="Nazareth L."/>
            <person name="Reid J."/>
            <person name="Worley K."/>
            <person name="Petrosino J."/>
            <person name="Highlander S."/>
            <person name="Gibbs R."/>
        </authorList>
    </citation>
    <scope>NUCLEOTIDE SEQUENCE [LARGE SCALE GENOMIC DNA]</scope>
    <source>
        <strain evidence="3 4">ATCC 25644</strain>
    </source>
</reference>
<evidence type="ECO:0000256" key="2">
    <source>
        <dbReference type="SAM" id="Phobius"/>
    </source>
</evidence>
<keyword evidence="2" id="KW-1133">Transmembrane helix</keyword>
<gene>
    <name evidence="3" type="ORF">HMPREF0542_11481</name>
</gene>
<evidence type="ECO:0000256" key="1">
    <source>
        <dbReference type="SAM" id="MobiDB-lite"/>
    </source>
</evidence>
<feature type="transmembrane region" description="Helical" evidence="2">
    <location>
        <begin position="15"/>
        <end position="32"/>
    </location>
</feature>
<protein>
    <submittedName>
        <fullName evidence="3">Uncharacterized protein</fullName>
    </submittedName>
</protein>
<dbReference type="EMBL" id="ACGS02000041">
    <property type="protein sequence ID" value="EFZ34541.1"/>
    <property type="molecule type" value="Genomic_DNA"/>
</dbReference>
<evidence type="ECO:0000313" key="4">
    <source>
        <dbReference type="Proteomes" id="UP000004099"/>
    </source>
</evidence>
<dbReference type="Proteomes" id="UP000004099">
    <property type="component" value="Unassembled WGS sequence"/>
</dbReference>
<evidence type="ECO:0000313" key="3">
    <source>
        <dbReference type="EMBL" id="EFZ34541.1"/>
    </source>
</evidence>
<keyword evidence="2" id="KW-0472">Membrane</keyword>
<dbReference type="HOGENOM" id="CLU_2494026_0_0_9"/>
<feature type="compositionally biased region" description="Basic and acidic residues" evidence="1">
    <location>
        <begin position="77"/>
        <end position="86"/>
    </location>
</feature>
<organism evidence="3 4">
    <name type="scientific">Ligilactobacillus ruminis ATCC 25644</name>
    <dbReference type="NCBI Taxonomy" id="525362"/>
    <lineage>
        <taxon>Bacteria</taxon>
        <taxon>Bacillati</taxon>
        <taxon>Bacillota</taxon>
        <taxon>Bacilli</taxon>
        <taxon>Lactobacillales</taxon>
        <taxon>Lactobacillaceae</taxon>
        <taxon>Ligilactobacillus</taxon>
    </lineage>
</organism>
<keyword evidence="2" id="KW-0812">Transmembrane</keyword>
<proteinExistence type="predicted"/>